<dbReference type="InterPro" id="IPR004852">
    <property type="entry name" value="Di-haem_cyt_c_peroxidsae"/>
</dbReference>
<feature type="binding site" description="axial binding residue" evidence="14">
    <location>
        <position position="73"/>
    </location>
    <ligand>
        <name>heme c</name>
        <dbReference type="ChEBI" id="CHEBI:61717"/>
        <label>1</label>
    </ligand>
    <ligandPart>
        <name>Fe</name>
        <dbReference type="ChEBI" id="CHEBI:18248"/>
    </ligandPart>
</feature>
<evidence type="ECO:0000256" key="14">
    <source>
        <dbReference type="PIRSR" id="PIRSR000294-2"/>
    </source>
</evidence>
<feature type="binding site" description="covalent" evidence="13">
    <location>
        <position position="72"/>
    </location>
    <ligand>
        <name>heme c</name>
        <dbReference type="ChEBI" id="CHEBI:61717"/>
        <label>1</label>
    </ligand>
</feature>
<evidence type="ECO:0000256" key="11">
    <source>
        <dbReference type="ARBA" id="ARBA00058991"/>
    </source>
</evidence>
<keyword evidence="6 15" id="KW-0732">Signal</keyword>
<keyword evidence="18" id="KW-1185">Reference proteome</keyword>
<dbReference type="InterPro" id="IPR009056">
    <property type="entry name" value="Cyt_c-like_dom"/>
</dbReference>
<evidence type="ECO:0000256" key="13">
    <source>
        <dbReference type="PIRSR" id="PIRSR000294-1"/>
    </source>
</evidence>
<evidence type="ECO:0000256" key="5">
    <source>
        <dbReference type="ARBA" id="ARBA00022723"/>
    </source>
</evidence>
<dbReference type="AlphaFoldDB" id="A0A2U2I786"/>
<feature type="domain" description="Cytochrome c" evidence="16">
    <location>
        <begin position="47"/>
        <end position="157"/>
    </location>
</feature>
<evidence type="ECO:0000313" key="17">
    <source>
        <dbReference type="EMBL" id="PWF55509.1"/>
    </source>
</evidence>
<evidence type="ECO:0000256" key="9">
    <source>
        <dbReference type="ARBA" id="ARBA00023002"/>
    </source>
</evidence>
<reference evidence="17 18" key="1">
    <citation type="submission" date="2018-04" db="EMBL/GenBank/DDBJ databases">
        <title>Massilia violaceinigra sp. nov., a novel purple-pigmented bacterium isolated from Tianshan glacier, Xinjiang, China.</title>
        <authorList>
            <person name="Wang H."/>
        </authorList>
    </citation>
    <scope>NUCLEOTIDE SEQUENCE [LARGE SCALE GENOMIC DNA]</scope>
    <source>
        <strain evidence="17 18">B448-2</strain>
    </source>
</reference>
<comment type="function">
    <text evidence="11">Involved in methylamine metabolism. Essential for the maturation of the beta subunit of MADH, presumably via a step in the biosynthesis of tryptophan tryptophylquinone (TTQ), the cofactor of MADH.</text>
</comment>
<name>A0A2U2I786_9BURK</name>
<dbReference type="GO" id="GO:0004130">
    <property type="term" value="F:cytochrome-c peroxidase activity"/>
    <property type="evidence" value="ECO:0007669"/>
    <property type="project" value="TreeGrafter"/>
</dbReference>
<feature type="signal peptide" evidence="15">
    <location>
        <begin position="1"/>
        <end position="28"/>
    </location>
</feature>
<evidence type="ECO:0000256" key="4">
    <source>
        <dbReference type="ARBA" id="ARBA00022617"/>
    </source>
</evidence>
<dbReference type="GO" id="GO:0009055">
    <property type="term" value="F:electron transfer activity"/>
    <property type="evidence" value="ECO:0007669"/>
    <property type="project" value="InterPro"/>
</dbReference>
<keyword evidence="17" id="KW-0575">Peroxidase</keyword>
<evidence type="ECO:0000256" key="15">
    <source>
        <dbReference type="SAM" id="SignalP"/>
    </source>
</evidence>
<accession>A0A2U2I786</accession>
<evidence type="ECO:0000256" key="7">
    <source>
        <dbReference type="ARBA" id="ARBA00022764"/>
    </source>
</evidence>
<keyword evidence="5 14" id="KW-0479">Metal-binding</keyword>
<feature type="domain" description="Cytochrome c" evidence="16">
    <location>
        <begin position="202"/>
        <end position="361"/>
    </location>
</feature>
<feature type="binding site" description="axial binding residue" evidence="14">
    <location>
        <position position="221"/>
    </location>
    <ligand>
        <name>heme c</name>
        <dbReference type="ChEBI" id="CHEBI:61717"/>
        <label>2</label>
    </ligand>
    <ligandPart>
        <name>Fe</name>
        <dbReference type="ChEBI" id="CHEBI:18248"/>
    </ligandPart>
</feature>
<dbReference type="PANTHER" id="PTHR30600">
    <property type="entry name" value="CYTOCHROME C PEROXIDASE-RELATED"/>
    <property type="match status" value="1"/>
</dbReference>
<feature type="binding site" description="covalent" evidence="13">
    <location>
        <position position="220"/>
    </location>
    <ligand>
        <name>heme c</name>
        <dbReference type="ChEBI" id="CHEBI:61717"/>
        <label>2</label>
    </ligand>
</feature>
<evidence type="ECO:0000313" key="18">
    <source>
        <dbReference type="Proteomes" id="UP000241421"/>
    </source>
</evidence>
<evidence type="ECO:0000256" key="2">
    <source>
        <dbReference type="ARBA" id="ARBA00004856"/>
    </source>
</evidence>
<keyword evidence="10 14" id="KW-0408">Iron</keyword>
<keyword evidence="4 13" id="KW-0349">Heme</keyword>
<feature type="binding site" description="covalent" evidence="13">
    <location>
        <position position="217"/>
    </location>
    <ligand>
        <name>heme c</name>
        <dbReference type="ChEBI" id="CHEBI:61717"/>
        <label>2</label>
    </ligand>
</feature>
<dbReference type="InterPro" id="IPR036909">
    <property type="entry name" value="Cyt_c-like_dom_sf"/>
</dbReference>
<keyword evidence="8" id="KW-0249">Electron transport</keyword>
<feature type="binding site" description="covalent" evidence="13">
    <location>
        <position position="69"/>
    </location>
    <ligand>
        <name>heme c</name>
        <dbReference type="ChEBI" id="CHEBI:61717"/>
        <label>1</label>
    </ligand>
</feature>
<evidence type="ECO:0000259" key="16">
    <source>
        <dbReference type="PROSITE" id="PS51007"/>
    </source>
</evidence>
<keyword evidence="3" id="KW-0813">Transport</keyword>
<evidence type="ECO:0000256" key="12">
    <source>
        <dbReference type="ARBA" id="ARBA00073576"/>
    </source>
</evidence>
<dbReference type="SUPFAM" id="SSF46626">
    <property type="entry name" value="Cytochrome c"/>
    <property type="match status" value="2"/>
</dbReference>
<evidence type="ECO:0000256" key="3">
    <source>
        <dbReference type="ARBA" id="ARBA00022448"/>
    </source>
</evidence>
<dbReference type="PROSITE" id="PS51007">
    <property type="entry name" value="CYTC"/>
    <property type="match status" value="2"/>
</dbReference>
<dbReference type="InterPro" id="IPR026259">
    <property type="entry name" value="MauG/Cytc_peroxidase"/>
</dbReference>
<comment type="pathway">
    <text evidence="2">One-carbon metabolism; methylamine degradation.</text>
</comment>
<evidence type="ECO:0000256" key="8">
    <source>
        <dbReference type="ARBA" id="ARBA00022982"/>
    </source>
</evidence>
<dbReference type="Pfam" id="PF03150">
    <property type="entry name" value="CCP_MauG"/>
    <property type="match status" value="1"/>
</dbReference>
<dbReference type="InterPro" id="IPR051395">
    <property type="entry name" value="Cytochrome_c_Peroxidase/MauG"/>
</dbReference>
<keyword evidence="9" id="KW-0560">Oxidoreductase</keyword>
<dbReference type="GO" id="GO:0046872">
    <property type="term" value="F:metal ion binding"/>
    <property type="evidence" value="ECO:0007669"/>
    <property type="project" value="UniProtKB-KW"/>
</dbReference>
<evidence type="ECO:0000256" key="10">
    <source>
        <dbReference type="ARBA" id="ARBA00023004"/>
    </source>
</evidence>
<dbReference type="GO" id="GO:0042597">
    <property type="term" value="C:periplasmic space"/>
    <property type="evidence" value="ECO:0007669"/>
    <property type="project" value="UniProtKB-SubCell"/>
</dbReference>
<feature type="chain" id="PRO_5015643895" description="Methylamine utilization protein MauG" evidence="15">
    <location>
        <begin position="29"/>
        <end position="382"/>
    </location>
</feature>
<comment type="subcellular location">
    <subcellularLocation>
        <location evidence="1">Periplasm</location>
    </subcellularLocation>
</comment>
<dbReference type="EMBL" id="PXWF02000020">
    <property type="protein sequence ID" value="PWF55509.1"/>
    <property type="molecule type" value="Genomic_DNA"/>
</dbReference>
<evidence type="ECO:0000256" key="1">
    <source>
        <dbReference type="ARBA" id="ARBA00004418"/>
    </source>
</evidence>
<dbReference type="RefSeq" id="WP_106755728.1">
    <property type="nucleotide sequence ID" value="NZ_PXWF02000020.1"/>
</dbReference>
<dbReference type="Proteomes" id="UP000241421">
    <property type="component" value="Unassembled WGS sequence"/>
</dbReference>
<dbReference type="PIRSF" id="PIRSF000294">
    <property type="entry name" value="Cytochrome-c_peroxidase"/>
    <property type="match status" value="1"/>
</dbReference>
<dbReference type="OrthoDB" id="9805202at2"/>
<keyword evidence="7" id="KW-0574">Periplasm</keyword>
<dbReference type="GO" id="GO:0020037">
    <property type="term" value="F:heme binding"/>
    <property type="evidence" value="ECO:0007669"/>
    <property type="project" value="InterPro"/>
</dbReference>
<comment type="cofactor">
    <cofactor evidence="13">
        <name>heme</name>
        <dbReference type="ChEBI" id="CHEBI:30413"/>
    </cofactor>
    <text evidence="13">Binds 2 heme groups.</text>
</comment>
<proteinExistence type="predicted"/>
<dbReference type="Gene3D" id="1.10.760.10">
    <property type="entry name" value="Cytochrome c-like domain"/>
    <property type="match status" value="2"/>
</dbReference>
<dbReference type="FunFam" id="1.10.760.10:FF:000019">
    <property type="entry name" value="Di-heme cytochrome C peroxidase"/>
    <property type="match status" value="1"/>
</dbReference>
<evidence type="ECO:0000256" key="6">
    <source>
        <dbReference type="ARBA" id="ARBA00022729"/>
    </source>
</evidence>
<protein>
    <recommendedName>
        <fullName evidence="12">Methylamine utilization protein MauG</fullName>
    </recommendedName>
</protein>
<gene>
    <name evidence="17" type="ORF">C7C56_001440</name>
</gene>
<comment type="PTM">
    <text evidence="13">Binds 2 heme groups per subunit.</text>
</comment>
<sequence>MKTAAILLLALAVPAALVLGRPAPPAGAGTLGLPPLSVPADNPMTRAKVELGRKLFMDRRLSPNNTMSCAMCHVPEQGFTVNEFATGLGMEGRSTRRNTPTLFNVGFVDALFHDGREASLERQVWGPLLMSNEMANPSVAYVVDKVRAMPDYAGSFERAFGGRGATRDTIAAAIASYERTLLAGDSRFDRWRYGGRADAVNARERAGFGLFSGKAKCIACHSAGPASALFSDGLFHNTGVGWTRAARLGSRVHRVQLAPGVFTTISDKELANVSEPVEPDLGRFEVTRAERELFAYRTPGLRNVALSAPYMHDGSLATLEQVVAFYNRGGIDNPNKDRLLRPLGLSAREQGELVAFLRSLTSSQAPALGRQARAGWVDRAGR</sequence>
<organism evidence="17 18">
    <name type="scientific">Massilia glaciei</name>
    <dbReference type="NCBI Taxonomy" id="1524097"/>
    <lineage>
        <taxon>Bacteria</taxon>
        <taxon>Pseudomonadati</taxon>
        <taxon>Pseudomonadota</taxon>
        <taxon>Betaproteobacteria</taxon>
        <taxon>Burkholderiales</taxon>
        <taxon>Oxalobacteraceae</taxon>
        <taxon>Telluria group</taxon>
        <taxon>Massilia</taxon>
    </lineage>
</organism>
<comment type="caution">
    <text evidence="17">The sequence shown here is derived from an EMBL/GenBank/DDBJ whole genome shotgun (WGS) entry which is preliminary data.</text>
</comment>